<dbReference type="Gene3D" id="3.30.540.10">
    <property type="entry name" value="Fructose-1,6-Bisphosphatase, subunit A, domain 1"/>
    <property type="match status" value="1"/>
</dbReference>
<dbReference type="PIRSF" id="PIRSF004532">
    <property type="entry name" value="GlpX"/>
    <property type="match status" value="1"/>
</dbReference>
<keyword evidence="5 8" id="KW-0464">Manganese</keyword>
<comment type="similarity">
    <text evidence="2 7">Belongs to the FBPase class 2 family.</text>
</comment>
<evidence type="ECO:0000256" key="1">
    <source>
        <dbReference type="ARBA" id="ARBA00001273"/>
    </source>
</evidence>
<feature type="binding site" evidence="9">
    <location>
        <begin position="191"/>
        <end position="193"/>
    </location>
    <ligand>
        <name>substrate</name>
    </ligand>
</feature>
<comment type="caution">
    <text evidence="10">The sequence shown here is derived from an EMBL/GenBank/DDBJ whole genome shotgun (WGS) entry which is preliminary data.</text>
</comment>
<evidence type="ECO:0000256" key="5">
    <source>
        <dbReference type="ARBA" id="ARBA00023211"/>
    </source>
</evidence>
<feature type="binding site" evidence="8">
    <location>
        <position position="37"/>
    </location>
    <ligand>
        <name>Mn(2+)</name>
        <dbReference type="ChEBI" id="CHEBI:29035"/>
        <label>1</label>
    </ligand>
</feature>
<feature type="binding site" evidence="9">
    <location>
        <position position="124"/>
    </location>
    <ligand>
        <name>substrate</name>
    </ligand>
</feature>
<dbReference type="SUPFAM" id="SSF56655">
    <property type="entry name" value="Carbohydrate phosphatase"/>
    <property type="match status" value="1"/>
</dbReference>
<dbReference type="Gene3D" id="3.40.190.90">
    <property type="match status" value="1"/>
</dbReference>
<evidence type="ECO:0000256" key="8">
    <source>
        <dbReference type="PIRSR" id="PIRSR004532-1"/>
    </source>
</evidence>
<accession>A0A833H5F3</accession>
<dbReference type="GO" id="GO:0006094">
    <property type="term" value="P:gluconeogenesis"/>
    <property type="evidence" value="ECO:0007669"/>
    <property type="project" value="InterPro"/>
</dbReference>
<dbReference type="InterPro" id="IPR004464">
    <property type="entry name" value="FBPase_class-2/SBPase"/>
</dbReference>
<evidence type="ECO:0000256" key="6">
    <source>
        <dbReference type="ARBA" id="ARBA00023277"/>
    </source>
</evidence>
<dbReference type="PANTHER" id="PTHR30447">
    <property type="entry name" value="FRUCTOSE-1,6-BISPHOSPHATASE CLASS 2"/>
    <property type="match status" value="1"/>
</dbReference>
<keyword evidence="4 10" id="KW-0378">Hydrolase</keyword>
<organism evidence="10 11">
    <name type="scientific">Leptonema illini</name>
    <dbReference type="NCBI Taxonomy" id="183"/>
    <lineage>
        <taxon>Bacteria</taxon>
        <taxon>Pseudomonadati</taxon>
        <taxon>Spirochaetota</taxon>
        <taxon>Spirochaetia</taxon>
        <taxon>Leptospirales</taxon>
        <taxon>Leptospiraceae</taxon>
        <taxon>Leptonema</taxon>
    </lineage>
</organism>
<keyword evidence="6 7" id="KW-0119">Carbohydrate metabolism</keyword>
<dbReference type="GO" id="GO:0046872">
    <property type="term" value="F:metal ion binding"/>
    <property type="evidence" value="ECO:0007669"/>
    <property type="project" value="UniProtKB-KW"/>
</dbReference>
<dbReference type="CDD" id="cd01516">
    <property type="entry name" value="FBPase_glpX"/>
    <property type="match status" value="1"/>
</dbReference>
<dbReference type="EMBL" id="WBUI01000001">
    <property type="protein sequence ID" value="KAB2935445.1"/>
    <property type="molecule type" value="Genomic_DNA"/>
</dbReference>
<dbReference type="GO" id="GO:0042132">
    <property type="term" value="F:fructose 1,6-bisphosphate 1-phosphatase activity"/>
    <property type="evidence" value="ECO:0007669"/>
    <property type="project" value="UniProtKB-EC"/>
</dbReference>
<feature type="binding site" evidence="8">
    <location>
        <position position="89"/>
    </location>
    <ligand>
        <name>Mn(2+)</name>
        <dbReference type="ChEBI" id="CHEBI:29035"/>
        <label>2</label>
    </ligand>
</feature>
<feature type="binding site" evidence="8">
    <location>
        <position position="92"/>
    </location>
    <ligand>
        <name>Mn(2+)</name>
        <dbReference type="ChEBI" id="CHEBI:29035"/>
        <label>2</label>
    </ligand>
</feature>
<dbReference type="Proteomes" id="UP000460298">
    <property type="component" value="Unassembled WGS sequence"/>
</dbReference>
<gene>
    <name evidence="10" type="primary">glpX</name>
    <name evidence="10" type="ORF">F9K24_01580</name>
</gene>
<dbReference type="AlphaFoldDB" id="A0A833H5F3"/>
<proteinExistence type="inferred from homology"/>
<comment type="cofactor">
    <cofactor evidence="8">
        <name>Mn(2+)</name>
        <dbReference type="ChEBI" id="CHEBI:29035"/>
    </cofactor>
</comment>
<dbReference type="GO" id="GO:0006071">
    <property type="term" value="P:glycerol metabolic process"/>
    <property type="evidence" value="ECO:0007669"/>
    <property type="project" value="InterPro"/>
</dbReference>
<reference evidence="10 11" key="1">
    <citation type="submission" date="2019-10" db="EMBL/GenBank/DDBJ databases">
        <title>Extracellular Electron Transfer in a Candidatus Methanoperedens spp. Enrichment Culture.</title>
        <authorList>
            <person name="Berger S."/>
            <person name="Rangel Shaw D."/>
            <person name="Berben T."/>
            <person name="In 'T Zandt M."/>
            <person name="Frank J."/>
            <person name="Reimann J."/>
            <person name="Jetten M.S.M."/>
            <person name="Welte C.U."/>
        </authorList>
    </citation>
    <scope>NUCLEOTIDE SEQUENCE [LARGE SCALE GENOMIC DNA]</scope>
    <source>
        <strain evidence="10">SB12</strain>
    </source>
</reference>
<keyword evidence="3 8" id="KW-0479">Metal-binding</keyword>
<name>A0A833H5F3_9LEPT</name>
<comment type="catalytic activity">
    <reaction evidence="1">
        <text>beta-D-fructose 1,6-bisphosphate + H2O = beta-D-fructose 6-phosphate + phosphate</text>
        <dbReference type="Rhea" id="RHEA:11064"/>
        <dbReference type="ChEBI" id="CHEBI:15377"/>
        <dbReference type="ChEBI" id="CHEBI:32966"/>
        <dbReference type="ChEBI" id="CHEBI:43474"/>
        <dbReference type="ChEBI" id="CHEBI:57634"/>
        <dbReference type="EC" id="3.1.3.11"/>
    </reaction>
</comment>
<feature type="binding site" evidence="9">
    <location>
        <position position="215"/>
    </location>
    <ligand>
        <name>substrate</name>
    </ligand>
</feature>
<dbReference type="Pfam" id="PF03320">
    <property type="entry name" value="FBPase_glpX"/>
    <property type="match status" value="1"/>
</dbReference>
<feature type="binding site" evidence="8">
    <location>
        <position position="61"/>
    </location>
    <ligand>
        <name>Mn(2+)</name>
        <dbReference type="ChEBI" id="CHEBI:29035"/>
        <label>1</label>
    </ligand>
</feature>
<evidence type="ECO:0000256" key="9">
    <source>
        <dbReference type="PIRSR" id="PIRSR004532-2"/>
    </source>
</evidence>
<dbReference type="GO" id="GO:0005829">
    <property type="term" value="C:cytosol"/>
    <property type="evidence" value="ECO:0007669"/>
    <property type="project" value="TreeGrafter"/>
</dbReference>
<evidence type="ECO:0000256" key="3">
    <source>
        <dbReference type="ARBA" id="ARBA00022723"/>
    </source>
</evidence>
<evidence type="ECO:0000256" key="2">
    <source>
        <dbReference type="ARBA" id="ARBA00008989"/>
    </source>
</evidence>
<dbReference type="NCBIfam" id="TIGR00330">
    <property type="entry name" value="glpX"/>
    <property type="match status" value="1"/>
</dbReference>
<evidence type="ECO:0000313" key="11">
    <source>
        <dbReference type="Proteomes" id="UP000460298"/>
    </source>
</evidence>
<evidence type="ECO:0000256" key="7">
    <source>
        <dbReference type="PIRNR" id="PIRNR004532"/>
    </source>
</evidence>
<evidence type="ECO:0000313" key="10">
    <source>
        <dbReference type="EMBL" id="KAB2935445.1"/>
    </source>
</evidence>
<protein>
    <recommendedName>
        <fullName evidence="7">Fructose-1,6-bisphosphatase</fullName>
    </recommendedName>
</protein>
<feature type="binding site" evidence="9">
    <location>
        <begin position="92"/>
        <end position="94"/>
    </location>
    <ligand>
        <name>substrate</name>
    </ligand>
</feature>
<dbReference type="GO" id="GO:0030388">
    <property type="term" value="P:fructose 1,6-bisphosphate metabolic process"/>
    <property type="evidence" value="ECO:0007669"/>
    <property type="project" value="TreeGrafter"/>
</dbReference>
<feature type="binding site" evidence="8">
    <location>
        <position position="218"/>
    </location>
    <ligand>
        <name>Mn(2+)</name>
        <dbReference type="ChEBI" id="CHEBI:29035"/>
        <label>2</label>
    </ligand>
</feature>
<feature type="binding site" evidence="9">
    <location>
        <begin position="169"/>
        <end position="171"/>
    </location>
    <ligand>
        <name>substrate</name>
    </ligand>
</feature>
<sequence>MMERPTRNLGFDLLRVTESAAMMAARWMGRGDKNEGDRAAVDAMRLMFGTVDFRGRVVIGEGEKDEAPMLYTGEELGTGNGPEMDIAVDPVEGTSLLANGRPNAIAVVGLAPRGSMMDPGRSYYMQKLVVPPGARTAVDLDAPVLDNLASIAKALGKQVDDLVVFVLDKPRHRTLVDEIRRAGARIQFHTDGDVNGALMAAQGNCGIDLMIGTGGTPEGILAAVAIKVIGGQILGRLDPQSDDESRHLVEAGFDLKRVYSVDDMVRSNDVYFAATGITDGPFLKGVRYESHFVVTHSMVMRGSTGSLRYIESHTDLDKLMQISALSYH</sequence>
<dbReference type="PANTHER" id="PTHR30447:SF0">
    <property type="entry name" value="FRUCTOSE-1,6-BISPHOSPHATASE 1 CLASS 2-RELATED"/>
    <property type="match status" value="1"/>
</dbReference>
<evidence type="ECO:0000256" key="4">
    <source>
        <dbReference type="ARBA" id="ARBA00022801"/>
    </source>
</evidence>